<evidence type="ECO:0000313" key="2">
    <source>
        <dbReference type="EMBL" id="ASP28790.1"/>
    </source>
</evidence>
<dbReference type="AlphaFoldDB" id="A0A222EQI3"/>
<proteinExistence type="predicted"/>
<dbReference type="KEGG" id="scou:SCORR_v1c10180"/>
<keyword evidence="3" id="KW-1185">Reference proteome</keyword>
<dbReference type="Proteomes" id="UP000203229">
    <property type="component" value="Plasmid unnamed"/>
</dbReference>
<reference evidence="2 3" key="1">
    <citation type="submission" date="2017-07" db="EMBL/GenBank/DDBJ databases">
        <title>Complete genome sequence of Spiroplasma corruscae EC-1 (DSM 19793).</title>
        <authorList>
            <person name="Tsai Y.-M."/>
            <person name="Lo W.-S."/>
            <person name="Kuo C.-H."/>
        </authorList>
    </citation>
    <scope>NUCLEOTIDE SEQUENCE [LARGE SCALE GENOMIC DNA]</scope>
    <source>
        <strain evidence="2 3">EC-1</strain>
        <plasmid evidence="2 3">unnamed</plasmid>
    </source>
</reference>
<dbReference type="RefSeq" id="WP_094049926.1">
    <property type="nucleotide sequence ID" value="NZ_CP022536.1"/>
</dbReference>
<name>A0A222EQI3_9MOLU</name>
<organism evidence="2 3">
    <name type="scientific">Spiroplasma corruscae</name>
    <dbReference type="NCBI Taxonomy" id="216934"/>
    <lineage>
        <taxon>Bacteria</taxon>
        <taxon>Bacillati</taxon>
        <taxon>Mycoplasmatota</taxon>
        <taxon>Mollicutes</taxon>
        <taxon>Entomoplasmatales</taxon>
        <taxon>Spiroplasmataceae</taxon>
        <taxon>Spiroplasma</taxon>
    </lineage>
</organism>
<geneLocation type="plasmid" evidence="2 3">
    <name>unnamed</name>
</geneLocation>
<keyword evidence="1" id="KW-0175">Coiled coil</keyword>
<gene>
    <name evidence="2" type="ORF">SCORR_v1c10180</name>
</gene>
<evidence type="ECO:0000256" key="1">
    <source>
        <dbReference type="SAM" id="Coils"/>
    </source>
</evidence>
<sequence>MSKKIINYKDIKKGDHIIIKSPIENDAKFRHGYVLNCDNPMGIIIQMITSKDNKNLCKKIKFGEVEGYVKLHYQIKLNIYLNNNAIKKIKKDNINESQIEMIYLMAKKENELFEKLKEEKRRKQKLVLSKKNKIEEIKPVKSTLQVNKNRTFEDIKRSKAIEKKKELKK</sequence>
<feature type="coiled-coil region" evidence="1">
    <location>
        <begin position="106"/>
        <end position="133"/>
    </location>
</feature>
<keyword evidence="2" id="KW-0614">Plasmid</keyword>
<dbReference type="EMBL" id="CP022536">
    <property type="protein sequence ID" value="ASP28790.1"/>
    <property type="molecule type" value="Genomic_DNA"/>
</dbReference>
<accession>A0A222EQI3</accession>
<evidence type="ECO:0000313" key="3">
    <source>
        <dbReference type="Proteomes" id="UP000203229"/>
    </source>
</evidence>
<protein>
    <submittedName>
        <fullName evidence="2">Uncharacterized protein</fullName>
    </submittedName>
</protein>